<gene>
    <name evidence="3" type="ORF">UT18_C0028G0014</name>
</gene>
<evidence type="ECO:0008006" key="5">
    <source>
        <dbReference type="Google" id="ProtNLM"/>
    </source>
</evidence>
<evidence type="ECO:0000256" key="1">
    <source>
        <dbReference type="SAM" id="MobiDB-lite"/>
    </source>
</evidence>
<proteinExistence type="predicted"/>
<dbReference type="STRING" id="1618345.UT18_C0028G0014"/>
<evidence type="ECO:0000313" key="4">
    <source>
        <dbReference type="Proteomes" id="UP000034207"/>
    </source>
</evidence>
<dbReference type="Proteomes" id="UP000034207">
    <property type="component" value="Unassembled WGS sequence"/>
</dbReference>
<name>A0A0G0PUR4_UNCC2</name>
<dbReference type="SUPFAM" id="SSF89372">
    <property type="entry name" value="Fucose-specific lectin"/>
    <property type="match status" value="1"/>
</dbReference>
<feature type="transmembrane region" description="Helical" evidence="2">
    <location>
        <begin position="32"/>
        <end position="52"/>
    </location>
</feature>
<comment type="caution">
    <text evidence="3">The sequence shown here is derived from an EMBL/GenBank/DDBJ whole genome shotgun (WGS) entry which is preliminary data.</text>
</comment>
<protein>
    <recommendedName>
        <fullName evidence="5">Fibronectin type-III domain-containing protein</fullName>
    </recommendedName>
</protein>
<keyword evidence="2" id="KW-1133">Transmembrane helix</keyword>
<dbReference type="PATRIC" id="fig|1618345.3.peg.1151"/>
<dbReference type="EMBL" id="LBVV01000028">
    <property type="protein sequence ID" value="KKQ93071.1"/>
    <property type="molecule type" value="Genomic_DNA"/>
</dbReference>
<feature type="region of interest" description="Disordered" evidence="1">
    <location>
        <begin position="695"/>
        <end position="716"/>
    </location>
</feature>
<evidence type="ECO:0000313" key="3">
    <source>
        <dbReference type="EMBL" id="KKQ93071.1"/>
    </source>
</evidence>
<reference evidence="3 4" key="1">
    <citation type="journal article" date="2015" name="Nature">
        <title>rRNA introns, odd ribosomes, and small enigmatic genomes across a large radiation of phyla.</title>
        <authorList>
            <person name="Brown C.T."/>
            <person name="Hug L.A."/>
            <person name="Thomas B.C."/>
            <person name="Sharon I."/>
            <person name="Castelle C.J."/>
            <person name="Singh A."/>
            <person name="Wilkins M.J."/>
            <person name="Williams K.H."/>
            <person name="Banfield J.F."/>
        </authorList>
    </citation>
    <scope>NUCLEOTIDE SEQUENCE [LARGE SCALE GENOMIC DNA]</scope>
</reference>
<evidence type="ECO:0000256" key="2">
    <source>
        <dbReference type="SAM" id="Phobius"/>
    </source>
</evidence>
<keyword evidence="2" id="KW-0472">Membrane</keyword>
<keyword evidence="2" id="KW-0812">Transmembrane</keyword>
<sequence>MNDRRQVRYVDTIYRRTEIVLKKPEVRRRIKWFAVLMLLINILSWFIGGYFITKPVGVDAIAQGDGIIVYGISGNSTPQYKTWISATSSWSSASSVGGATFTGVPRYIVSKAASTRNEIIVGTLNDSGTLYITRWNGSTWSQLGSNISTGISDARVFDITYENASGDAMVAIGGGADPLYYIWNGSTWSGPTTITQATKTSGTIRWIEIEPRITSGSDQIALAYADANGDLNALIWSGSGWTEQTAAAGALSTAIENNAAATTLKAFDLAYESLSGDLLIAWGNSATVDPRYVTYSAAGSWSSVLTATAFVEIPSTVELEAEPWGDRIAASTVDDTTANSNDGDCGTWDGGAWVNTGNCDIARSSPEAGDHVLANGWVTNGTDVRALGFYSDQDDVTLDYNYWAAGSAWTNTQSYTPSPNCLAANAEDDNIQVEHNPFDNTEMMILRGAGTSFCTQKTSYAGANTFNFGNAGDGSSHGTPSISGYMPISFSYNKYIPVAPLLEQIGYHWRNNDGDEADATSRSDGTENTSIIANKNTTLRLRVQISNEGTANHSGASYRIEYAQTATCSSGSYGPIPVTATTEHFNMVDAGGITDGSATTNIAVSTGGITDANSTFKAGQFKDTGNMTSSISLTTSEFTEIEYAITANNNSSWNTSYCFKVTDNGTDLDLYTQYAQLTTASEPPNIEQVSYRWRNDNGPEVGSPTNADEGPSGNEVVQTGWTSPTEAYSLTNDNLYATAAPAKNGNISSNFTTFGFGSSLPSNASINSVTLTAQYKVDTQASVADITVVAVVSGSDCGSGGNDTSEPTVDTDFPTDVTSCRSWTRDDLLDANFKVRVNAHRGNSNTAVTFSLDMVKVTVNYSTPGASFKELENTPHSGQAANENVRLRMQAKNIGGNLSQGYKVQYVSKSAACNTISSGWTVIPVTATTEHFEYTTSSNFTDLDSTQNINPGLNDPAGSFVAGYLTEDPSNMSGAVSLAANDFTELEYNFQGNNNASGEYCFRLVRGASDTQLDIYTSYPELSFASANNNPNSPVTLTQKTSPGGVGITESSWTTDNTPDLGFTITDPDSDTVIYQILIADNSSFTTPIIDYTHGSYSASGTVFAFTIGSYGGGTCTGSCPASLADSATGYWWKVKAIDVNLAESSYVEFGVVGTMDLKVDATVPSGGTIYDGNDGTEHSYNDYTLPNPGSLTQLSAYWTATQPNFDVSGKTATNVYQYAIGTTQGGTDIKTWTYTGTSGTDSFVDATGLTLQTSQMYYFSVKAYDMAGNMATLNSNGQEVLPTFGVTFIHSGGGNLVDLGIWEDPSYTGWGTTDITTTTNAYNGYQVYMYKSGLLQHVSYPSRTVADLAGGSSWATPLAWATACPGGTACFGYTSNDPLVSGSNRFSSGSNYCAISDTGPGDIVADDPSPQTSGQTRTITYKVQTNTMQAAGKYSTNVYYSVVPQY</sequence>
<accession>A0A0G0PUR4</accession>
<organism evidence="3 4">
    <name type="scientific">candidate division CPR2 bacterium GW2011_GWC2_39_10</name>
    <dbReference type="NCBI Taxonomy" id="1618345"/>
    <lineage>
        <taxon>Bacteria</taxon>
        <taxon>Bacteria division CPR2</taxon>
    </lineage>
</organism>